<gene>
    <name evidence="2" type="ORF">TCNE_LOCUS6478</name>
</gene>
<keyword evidence="3" id="KW-1185">Reference proteome</keyword>
<evidence type="ECO:0000313" key="2">
    <source>
        <dbReference type="EMBL" id="VDM37799.1"/>
    </source>
</evidence>
<reference evidence="2 3" key="2">
    <citation type="submission" date="2018-11" db="EMBL/GenBank/DDBJ databases">
        <authorList>
            <consortium name="Pathogen Informatics"/>
        </authorList>
    </citation>
    <scope>NUCLEOTIDE SEQUENCE [LARGE SCALE GENOMIC DNA]</scope>
</reference>
<name>A0A183UDA8_TOXCA</name>
<dbReference type="WBParaSite" id="TCNE_0000647801-mRNA-1">
    <property type="protein sequence ID" value="TCNE_0000647801-mRNA-1"/>
    <property type="gene ID" value="TCNE_0000647801"/>
</dbReference>
<evidence type="ECO:0000313" key="4">
    <source>
        <dbReference type="WBParaSite" id="TCNE_0000647801-mRNA-1"/>
    </source>
</evidence>
<protein>
    <submittedName>
        <fullName evidence="4">Transmembrane protein</fullName>
    </submittedName>
</protein>
<feature type="transmembrane region" description="Helical" evidence="1">
    <location>
        <begin position="158"/>
        <end position="183"/>
    </location>
</feature>
<accession>A0A183UDA8</accession>
<dbReference type="Proteomes" id="UP000050794">
    <property type="component" value="Unassembled WGS sequence"/>
</dbReference>
<dbReference type="EMBL" id="UYWY01019500">
    <property type="protein sequence ID" value="VDM37799.1"/>
    <property type="molecule type" value="Genomic_DNA"/>
</dbReference>
<keyword evidence="1" id="KW-0472">Membrane</keyword>
<proteinExistence type="predicted"/>
<dbReference type="AlphaFoldDB" id="A0A183UDA8"/>
<keyword evidence="1" id="KW-1133">Transmembrane helix</keyword>
<reference evidence="4" key="1">
    <citation type="submission" date="2016-06" db="UniProtKB">
        <authorList>
            <consortium name="WormBaseParasite"/>
        </authorList>
    </citation>
    <scope>IDENTIFICATION</scope>
</reference>
<evidence type="ECO:0000256" key="1">
    <source>
        <dbReference type="SAM" id="Phobius"/>
    </source>
</evidence>
<evidence type="ECO:0000313" key="3">
    <source>
        <dbReference type="Proteomes" id="UP000050794"/>
    </source>
</evidence>
<organism evidence="3 4">
    <name type="scientific">Toxocara canis</name>
    <name type="common">Canine roundworm</name>
    <dbReference type="NCBI Taxonomy" id="6265"/>
    <lineage>
        <taxon>Eukaryota</taxon>
        <taxon>Metazoa</taxon>
        <taxon>Ecdysozoa</taxon>
        <taxon>Nematoda</taxon>
        <taxon>Chromadorea</taxon>
        <taxon>Rhabditida</taxon>
        <taxon>Spirurina</taxon>
        <taxon>Ascaridomorpha</taxon>
        <taxon>Ascaridoidea</taxon>
        <taxon>Toxocaridae</taxon>
        <taxon>Toxocara</taxon>
    </lineage>
</organism>
<keyword evidence="1" id="KW-0812">Transmembrane</keyword>
<sequence>MVRIQENSTCLGQIISKRFSRELCSSELFVRWQRLTTYLQRLDEDARPAVYNECIVWFVILEWCRVLLIECVCRSTDYTRPPRLAIGSRMCFDELTLFALHANSPLSSFVRAHNRRERPLPTTASFIGCINVSSKAAAVSAISSKMASAVSPRPFQRIALFADSSVLLIALVVLSVVLISVLLQHHCKSSGSISISTLPTPYWTSSSTESSTHLKQLCEPTEGLHHYYQHHIDVNILRAKY</sequence>